<protein>
    <recommendedName>
        <fullName evidence="3">CCHC-type domain-containing protein</fullName>
    </recommendedName>
</protein>
<feature type="region of interest" description="Disordered" evidence="2">
    <location>
        <begin position="226"/>
        <end position="262"/>
    </location>
</feature>
<dbReference type="PANTHER" id="PTHR47481">
    <property type="match status" value="1"/>
</dbReference>
<evidence type="ECO:0000259" key="3">
    <source>
        <dbReference type="PROSITE" id="PS50158"/>
    </source>
</evidence>
<keyword evidence="5" id="KW-1185">Reference proteome</keyword>
<dbReference type="Pfam" id="PF14223">
    <property type="entry name" value="Retrotran_gag_2"/>
    <property type="match status" value="1"/>
</dbReference>
<accession>A0A409X929</accession>
<evidence type="ECO:0000313" key="5">
    <source>
        <dbReference type="Proteomes" id="UP000284706"/>
    </source>
</evidence>
<sequence>MNIGSSLLTLSQQVDPLTDSNWHTWKEDLLMVLRADGLTAGIIDGTIARPSDPPEAGQTWDVKDSAATAIIWSRLSPSLRHLARGEKSGKALFAKLKAKFEASTWSRRIALRSAFHRVQHDASQPVDQYIQTLRDLKGQLAALGEEISDVYFKDVLLAGLDPAYESVRNSLLSQLTADKKEVDLDTTISMISGATYIQLNVESAADRVLDSMQAVKSEPIDAALATRFKKGNSGKGSTRDKGKSRPPPSHDSDHDHGFEDSHGHTWCSPANEGCCHRCGRFGHIAARCYSKMPEEVESWLCDRAKDTSNIITESSHFVRPVHANFRSPSPTNSDNTSIQSSFTATSSCGNASNHSGYCRRHRGRGRGRGQGNGRKYRDDEVVFEKCI</sequence>
<keyword evidence="1" id="KW-0479">Metal-binding</keyword>
<keyword evidence="1" id="KW-0863">Zinc-finger</keyword>
<dbReference type="GO" id="GO:0003676">
    <property type="term" value="F:nucleic acid binding"/>
    <property type="evidence" value="ECO:0007669"/>
    <property type="project" value="InterPro"/>
</dbReference>
<dbReference type="GO" id="GO:0008270">
    <property type="term" value="F:zinc ion binding"/>
    <property type="evidence" value="ECO:0007669"/>
    <property type="project" value="UniProtKB-KW"/>
</dbReference>
<dbReference type="EMBL" id="NHYE01003904">
    <property type="protein sequence ID" value="PPQ87255.1"/>
    <property type="molecule type" value="Genomic_DNA"/>
</dbReference>
<dbReference type="PROSITE" id="PS50158">
    <property type="entry name" value="ZF_CCHC"/>
    <property type="match status" value="1"/>
</dbReference>
<proteinExistence type="predicted"/>
<comment type="caution">
    <text evidence="4">The sequence shown here is derived from an EMBL/GenBank/DDBJ whole genome shotgun (WGS) entry which is preliminary data.</text>
</comment>
<dbReference type="AlphaFoldDB" id="A0A409X929"/>
<evidence type="ECO:0000256" key="1">
    <source>
        <dbReference type="PROSITE-ProRule" id="PRU00047"/>
    </source>
</evidence>
<feature type="domain" description="CCHC-type" evidence="3">
    <location>
        <begin position="275"/>
        <end position="288"/>
    </location>
</feature>
<evidence type="ECO:0000256" key="2">
    <source>
        <dbReference type="SAM" id="MobiDB-lite"/>
    </source>
</evidence>
<name>A0A409X929_9AGAR</name>
<feature type="compositionally biased region" description="Basic and acidic residues" evidence="2">
    <location>
        <begin position="237"/>
        <end position="262"/>
    </location>
</feature>
<gene>
    <name evidence="4" type="ORF">CVT26_015610</name>
</gene>
<dbReference type="InParanoid" id="A0A409X929"/>
<reference evidence="4 5" key="1">
    <citation type="journal article" date="2018" name="Evol. Lett.">
        <title>Horizontal gene cluster transfer increased hallucinogenic mushroom diversity.</title>
        <authorList>
            <person name="Reynolds H.T."/>
            <person name="Vijayakumar V."/>
            <person name="Gluck-Thaler E."/>
            <person name="Korotkin H.B."/>
            <person name="Matheny P.B."/>
            <person name="Slot J.C."/>
        </authorList>
    </citation>
    <scope>NUCLEOTIDE SEQUENCE [LARGE SCALE GENOMIC DNA]</scope>
    <source>
        <strain evidence="4 5">SRW20</strain>
    </source>
</reference>
<dbReference type="PANTHER" id="PTHR47481:SF31">
    <property type="entry name" value="OS01G0873500 PROTEIN"/>
    <property type="match status" value="1"/>
</dbReference>
<dbReference type="Proteomes" id="UP000284706">
    <property type="component" value="Unassembled WGS sequence"/>
</dbReference>
<organism evidence="4 5">
    <name type="scientific">Gymnopilus dilepis</name>
    <dbReference type="NCBI Taxonomy" id="231916"/>
    <lineage>
        <taxon>Eukaryota</taxon>
        <taxon>Fungi</taxon>
        <taxon>Dikarya</taxon>
        <taxon>Basidiomycota</taxon>
        <taxon>Agaricomycotina</taxon>
        <taxon>Agaricomycetes</taxon>
        <taxon>Agaricomycetidae</taxon>
        <taxon>Agaricales</taxon>
        <taxon>Agaricineae</taxon>
        <taxon>Hymenogastraceae</taxon>
        <taxon>Gymnopilus</taxon>
    </lineage>
</organism>
<feature type="compositionally biased region" description="Basic residues" evidence="2">
    <location>
        <begin position="357"/>
        <end position="367"/>
    </location>
</feature>
<keyword evidence="1" id="KW-0862">Zinc</keyword>
<evidence type="ECO:0000313" key="4">
    <source>
        <dbReference type="EMBL" id="PPQ87255.1"/>
    </source>
</evidence>
<feature type="compositionally biased region" description="Polar residues" evidence="2">
    <location>
        <begin position="326"/>
        <end position="355"/>
    </location>
</feature>
<dbReference type="OrthoDB" id="3061817at2759"/>
<dbReference type="InterPro" id="IPR001878">
    <property type="entry name" value="Znf_CCHC"/>
</dbReference>
<feature type="region of interest" description="Disordered" evidence="2">
    <location>
        <begin position="323"/>
        <end position="375"/>
    </location>
</feature>